<dbReference type="Proteomes" id="UP001652642">
    <property type="component" value="Chromosome 7"/>
</dbReference>
<dbReference type="GeneID" id="110088231"/>
<dbReference type="SUPFAM" id="SSF48452">
    <property type="entry name" value="TPR-like"/>
    <property type="match status" value="2"/>
</dbReference>
<dbReference type="InterPro" id="IPR042161">
    <property type="entry name" value="TTC34"/>
</dbReference>
<accession>A0ABM5EKU8</accession>
<dbReference type="PANTHER" id="PTHR44874">
    <property type="entry name" value="TETRATRICOPEPTIDE REPEAT PROTEIN 34"/>
    <property type="match status" value="1"/>
</dbReference>
<protein>
    <submittedName>
        <fullName evidence="4">Tetratricopeptide repeat protein 34</fullName>
    </submittedName>
</protein>
<keyword evidence="1" id="KW-0802">TPR repeat</keyword>
<dbReference type="RefSeq" id="XP_072833770.1">
    <property type="nucleotide sequence ID" value="XM_072977669.1"/>
</dbReference>
<reference evidence="4" key="1">
    <citation type="submission" date="2025-08" db="UniProtKB">
        <authorList>
            <consortium name="RefSeq"/>
        </authorList>
    </citation>
    <scope>IDENTIFICATION</scope>
</reference>
<feature type="repeat" description="TPR" evidence="1">
    <location>
        <begin position="992"/>
        <end position="1025"/>
    </location>
</feature>
<feature type="region of interest" description="Disordered" evidence="2">
    <location>
        <begin position="537"/>
        <end position="556"/>
    </location>
</feature>
<proteinExistence type="predicted"/>
<dbReference type="InterPro" id="IPR011990">
    <property type="entry name" value="TPR-like_helical_dom_sf"/>
</dbReference>
<evidence type="ECO:0000256" key="1">
    <source>
        <dbReference type="PROSITE-ProRule" id="PRU00339"/>
    </source>
</evidence>
<name>A0ABM5EKU8_9SAUR</name>
<evidence type="ECO:0000256" key="2">
    <source>
        <dbReference type="SAM" id="MobiDB-lite"/>
    </source>
</evidence>
<sequence>MRSCPRRPTTFKIPTKGVKMVAGNKEVSTATLTSKEQAVGLCKEGDHKLATEELSHATAFYMAAFSCSGPVAIQKVASLEEEDQAKVMKTLESWCQGESSIPQLQGGNLKIPWLDVGIAAIFLSTLSPNNMAASLYKMGALLKVGRYEEVVRRCNSLLEAQDHTELVLTRALALLLSKSDIQTGVEDYLHAFVKHRDKTVEFIHRSQKEYLHQIIQAFFDVLSLQENGDSSEGPESWPSGCYDFLGTIAPEDLHVCQAQAAHLFGKRRYKESVSVYSKALEALSENGACRDDRTLGLLLDRAAAYFCLGGKVPELIQDLVAAFEINPNLAKKRFEELFSTNDADRIRKDTRAALDEKFAAYREAVCARPEFRSDGGKELLSPVISTLHVLIQISPGAREELKIRLADCFLLQGNIQRALDICHHLLASNQGTYCNTLLALRGFCHLHAKSYKQALDDFQEVIEHSSPHPSSCVKALCGRGMIRAWGGSPYLTALDYITACSLRCEETHFVIKSYIPWNQRGFLLVVLQEEARKILENKKTPRGSSGSQQNKSRKLNELQVEEGDVSGVLQLAFLLSDLDTSNETSRLLCADALYQMGRGDEAHKMLLVALSKSSQRSAILARLALLQLKKGFLYDCNQLLKKITQSGETSCFLSLVKVLKDEDRALMQRHCQSRAMTILKNKQGEGYLKEAILYLSLSITAAGGYAVDSLLIRARCYGQLGQKKTAIFDFNTILKDDPTNAQALCGKGFVHLSLNQEKETVHNLTSALRADTVWTVTEILSLKKEAQTLIHQWLLSHCKDALLEFDAQKKLLGGEIFKELSVVGEALVKINSTDINSHIIYADLLAADGRHKEALTYLQESFGQKTSHDSIKSRLGMLQAKKRNITVSAHILASLAAKDYQELGYVLNFLDNMQRKNLAQVAAKEGNALVKEQCHAKAMGYYSLAVLASNGNPRCLRQRAACLSHLKEYRKALKDMDRVVQNHGTNGLRTQVEDYCFQGHVFLSLSEEESAVKQYTKAFQLDESLALGNIPTGPERDKLSKAFLQMAQSCWAGSHYKEAWKVTEHGLKVDPNNHDLKKLKARMKREASGCKVQ</sequence>
<evidence type="ECO:0000313" key="3">
    <source>
        <dbReference type="Proteomes" id="UP001652642"/>
    </source>
</evidence>
<evidence type="ECO:0000313" key="4">
    <source>
        <dbReference type="RefSeq" id="XP_072833770.1"/>
    </source>
</evidence>
<keyword evidence="3" id="KW-1185">Reference proteome</keyword>
<dbReference type="Pfam" id="PF13174">
    <property type="entry name" value="TPR_6"/>
    <property type="match status" value="1"/>
</dbReference>
<gene>
    <name evidence="4" type="primary">TTC34</name>
</gene>
<dbReference type="PANTHER" id="PTHR44874:SF1">
    <property type="entry name" value="TETRATRICOPEPTIDE REPEAT PROTEIN 34"/>
    <property type="match status" value="1"/>
</dbReference>
<dbReference type="InterPro" id="IPR019734">
    <property type="entry name" value="TPR_rpt"/>
</dbReference>
<dbReference type="SUPFAM" id="SSF81901">
    <property type="entry name" value="HCP-like"/>
    <property type="match status" value="1"/>
</dbReference>
<dbReference type="PROSITE" id="PS50005">
    <property type="entry name" value="TPR"/>
    <property type="match status" value="1"/>
</dbReference>
<dbReference type="Gene3D" id="1.25.40.10">
    <property type="entry name" value="Tetratricopeptide repeat domain"/>
    <property type="match status" value="5"/>
</dbReference>
<dbReference type="SMART" id="SM00028">
    <property type="entry name" value="TPR"/>
    <property type="match status" value="9"/>
</dbReference>
<organism evidence="3 4">
    <name type="scientific">Pogona vitticeps</name>
    <name type="common">central bearded dragon</name>
    <dbReference type="NCBI Taxonomy" id="103695"/>
    <lineage>
        <taxon>Eukaryota</taxon>
        <taxon>Metazoa</taxon>
        <taxon>Chordata</taxon>
        <taxon>Craniata</taxon>
        <taxon>Vertebrata</taxon>
        <taxon>Euteleostomi</taxon>
        <taxon>Lepidosauria</taxon>
        <taxon>Squamata</taxon>
        <taxon>Bifurcata</taxon>
        <taxon>Unidentata</taxon>
        <taxon>Episquamata</taxon>
        <taxon>Toxicofera</taxon>
        <taxon>Iguania</taxon>
        <taxon>Acrodonta</taxon>
        <taxon>Agamidae</taxon>
        <taxon>Amphibolurinae</taxon>
        <taxon>Pogona</taxon>
    </lineage>
</organism>